<evidence type="ECO:0000259" key="2">
    <source>
        <dbReference type="Pfam" id="PF05617"/>
    </source>
</evidence>
<proteinExistence type="predicted"/>
<accession>A0ABC8JGD9</accession>
<dbReference type="Pfam" id="PF05617">
    <property type="entry name" value="Prolamin_like"/>
    <property type="match status" value="1"/>
</dbReference>
<reference evidence="3 4" key="1">
    <citation type="submission" date="2022-03" db="EMBL/GenBank/DDBJ databases">
        <authorList>
            <person name="Macdonald S."/>
            <person name="Ahmed S."/>
            <person name="Newling K."/>
        </authorList>
    </citation>
    <scope>NUCLEOTIDE SEQUENCE [LARGE SCALE GENOMIC DNA]</scope>
</reference>
<dbReference type="InterPro" id="IPR008502">
    <property type="entry name" value="Prolamin-like"/>
</dbReference>
<evidence type="ECO:0000256" key="1">
    <source>
        <dbReference type="ARBA" id="ARBA00022729"/>
    </source>
</evidence>
<dbReference type="Proteomes" id="UP001642260">
    <property type="component" value="Unassembled WGS sequence"/>
</dbReference>
<feature type="domain" description="Prolamin-like" evidence="2">
    <location>
        <begin position="117"/>
        <end position="190"/>
    </location>
</feature>
<name>A0ABC8JGD9_ERUVS</name>
<dbReference type="InterPro" id="IPR040220">
    <property type="entry name" value="DD11"/>
</dbReference>
<keyword evidence="4" id="KW-1185">Reference proteome</keyword>
<gene>
    <name evidence="3" type="ORF">ERUC_LOCUS10908</name>
</gene>
<dbReference type="PANTHER" id="PTHR31207">
    <property type="entry name" value="ECA1 GAMETOGENESIS FAMILY PROTEIN (DUF784)-RELATED-RELATED"/>
    <property type="match status" value="1"/>
</dbReference>
<comment type="caution">
    <text evidence="3">The sequence shown here is derived from an EMBL/GenBank/DDBJ whole genome shotgun (WGS) entry which is preliminary data.</text>
</comment>
<dbReference type="PANTHER" id="PTHR31207:SF40">
    <property type="entry name" value="ECA1 GAMETOGENESIS FAMILY PROTEIN (DUF784)-RELATED"/>
    <property type="match status" value="1"/>
</dbReference>
<keyword evidence="1" id="KW-0732">Signal</keyword>
<evidence type="ECO:0000313" key="4">
    <source>
        <dbReference type="Proteomes" id="UP001642260"/>
    </source>
</evidence>
<protein>
    <recommendedName>
        <fullName evidence="2">Prolamin-like domain-containing protein</fullName>
    </recommendedName>
</protein>
<dbReference type="AlphaFoldDB" id="A0ABC8JGD9"/>
<dbReference type="EMBL" id="CAKOAT010107376">
    <property type="protein sequence ID" value="CAH8327019.1"/>
    <property type="molecule type" value="Genomic_DNA"/>
</dbReference>
<sequence length="209" mass="24032">MVNLRKKRVNIEFSSPALRDALSRPEAYPQYGSLFTDLQNKLLCIDFWCLRLVSPIENRASSAIALSVTRDRHVDEEPLVNPGREMDAVEAISPASQEYNLYMLENLQSEYTTNLEKCMDKMGDGFKKCNEDVIKEILTKKPVSRACCVKVVNAGKQCYMEIRKLMFQFYQLKRFASKVSLRTNAVWDRCFAEAVSPPSSHNKKIKYLD</sequence>
<evidence type="ECO:0000313" key="3">
    <source>
        <dbReference type="EMBL" id="CAH8327019.1"/>
    </source>
</evidence>
<organism evidence="3 4">
    <name type="scientific">Eruca vesicaria subsp. sativa</name>
    <name type="common">Garden rocket</name>
    <name type="synonym">Eruca sativa</name>
    <dbReference type="NCBI Taxonomy" id="29727"/>
    <lineage>
        <taxon>Eukaryota</taxon>
        <taxon>Viridiplantae</taxon>
        <taxon>Streptophyta</taxon>
        <taxon>Embryophyta</taxon>
        <taxon>Tracheophyta</taxon>
        <taxon>Spermatophyta</taxon>
        <taxon>Magnoliopsida</taxon>
        <taxon>eudicotyledons</taxon>
        <taxon>Gunneridae</taxon>
        <taxon>Pentapetalae</taxon>
        <taxon>rosids</taxon>
        <taxon>malvids</taxon>
        <taxon>Brassicales</taxon>
        <taxon>Brassicaceae</taxon>
        <taxon>Brassiceae</taxon>
        <taxon>Eruca</taxon>
    </lineage>
</organism>